<dbReference type="InterPro" id="IPR008969">
    <property type="entry name" value="CarboxyPept-like_regulatory"/>
</dbReference>
<comment type="caution">
    <text evidence="1">The sequence shown here is derived from an EMBL/GenBank/DDBJ whole genome shotgun (WGS) entry which is preliminary data.</text>
</comment>
<dbReference type="InterPro" id="IPR013784">
    <property type="entry name" value="Carb-bd-like_fold"/>
</dbReference>
<dbReference type="SUPFAM" id="SSF49464">
    <property type="entry name" value="Carboxypeptidase regulatory domain-like"/>
    <property type="match status" value="2"/>
</dbReference>
<accession>X1ELE3</accession>
<dbReference type="Pfam" id="PF13620">
    <property type="entry name" value="CarboxypepD_reg"/>
    <property type="match status" value="1"/>
</dbReference>
<proteinExistence type="predicted"/>
<name>X1ELE3_9ZZZZ</name>
<dbReference type="EMBL" id="BARU01006537">
    <property type="protein sequence ID" value="GAH33407.1"/>
    <property type="molecule type" value="Genomic_DNA"/>
</dbReference>
<evidence type="ECO:0008006" key="2">
    <source>
        <dbReference type="Google" id="ProtNLM"/>
    </source>
</evidence>
<gene>
    <name evidence="1" type="ORF">S03H2_12856</name>
</gene>
<sequence>HIRSAETERYAEARVLVRAGVDFADLVLVEQRYLHLHGVVLTALGEPLGGVRIQQTALARQAVSTNEDGKYLLSLKVLENTPSLSIRASMAAHKTREISLEGAEFDAEGDIELNIVMEAEATAPLAIVSGTVRGSGGEPVVGQRIYLSSTRAHQRYDTNTDRNGEFAMQGVDVRDDYMLSINAADAYQDYFQKGLRVTKDGLTLAIELKVREVGTLSGQMVNLYGNPVPNFTLTLKTKRRSYYNRRLIGDEAGNFLVERAPVGELLMKTKSSPYFSIEGVMLGADAELHIPVVLDWGYDEIRGQVFNEQNLPVAVPNISLRWVNEQDGTRSTSRRTTAADEFGNFHFTRLGPGGHRLTINAENYKSVRVDHDVAIHGSQIVVKLESK</sequence>
<dbReference type="GO" id="GO:0030246">
    <property type="term" value="F:carbohydrate binding"/>
    <property type="evidence" value="ECO:0007669"/>
    <property type="project" value="InterPro"/>
</dbReference>
<dbReference type="AlphaFoldDB" id="X1ELE3"/>
<dbReference type="SUPFAM" id="SSF49452">
    <property type="entry name" value="Starch-binding domain-like"/>
    <property type="match status" value="1"/>
</dbReference>
<organism evidence="1">
    <name type="scientific">marine sediment metagenome</name>
    <dbReference type="NCBI Taxonomy" id="412755"/>
    <lineage>
        <taxon>unclassified sequences</taxon>
        <taxon>metagenomes</taxon>
        <taxon>ecological metagenomes</taxon>
    </lineage>
</organism>
<reference evidence="1" key="1">
    <citation type="journal article" date="2014" name="Front. Microbiol.">
        <title>High frequency of phylogenetically diverse reductive dehalogenase-homologous genes in deep subseafloor sedimentary metagenomes.</title>
        <authorList>
            <person name="Kawai M."/>
            <person name="Futagami T."/>
            <person name="Toyoda A."/>
            <person name="Takaki Y."/>
            <person name="Nishi S."/>
            <person name="Hori S."/>
            <person name="Arai W."/>
            <person name="Tsubouchi T."/>
            <person name="Morono Y."/>
            <person name="Uchiyama I."/>
            <person name="Ito T."/>
            <person name="Fujiyama A."/>
            <person name="Inagaki F."/>
            <person name="Takami H."/>
        </authorList>
    </citation>
    <scope>NUCLEOTIDE SEQUENCE</scope>
    <source>
        <strain evidence="1">Expedition CK06-06</strain>
    </source>
</reference>
<protein>
    <recommendedName>
        <fullName evidence="2">Carboxypeptidase regulatory-like domain-containing protein</fullName>
    </recommendedName>
</protein>
<dbReference type="Gene3D" id="2.60.40.1120">
    <property type="entry name" value="Carboxypeptidase-like, regulatory domain"/>
    <property type="match status" value="2"/>
</dbReference>
<feature type="non-terminal residue" evidence="1">
    <location>
        <position position="1"/>
    </location>
</feature>
<evidence type="ECO:0000313" key="1">
    <source>
        <dbReference type="EMBL" id="GAH33407.1"/>
    </source>
</evidence>